<dbReference type="RefSeq" id="WP_338635278.1">
    <property type="nucleotide sequence ID" value="NZ_CP146516.1"/>
</dbReference>
<accession>A0A369KNW2</accession>
<sequence>MYKCIHTNKALSNEQDITTLKDDSNINSISELANGERFENGCRVKTLPPSVIKDIEQKNIARRLAGLSPIHVRVRRCLTCGSMFESAGNRTCGCSSRTAGTIAGREII</sequence>
<reference evidence="1" key="1">
    <citation type="submission" date="2018-04" db="EMBL/GenBank/DDBJ databases">
        <title>Draft genome sequence of the Candidatus Spirobacillus cienkowskii, a pathogen of freshwater Daphnia species, reconstructed from hemolymph metagenomic reads.</title>
        <authorList>
            <person name="Bresciani L."/>
            <person name="Lemos L.N."/>
            <person name="Wale N."/>
            <person name="Lin J.Y."/>
            <person name="Fernandes G.R."/>
            <person name="Duffy M.A."/>
            <person name="Rodrigues J.M."/>
        </authorList>
    </citation>
    <scope>NUCLEOTIDE SEQUENCE [LARGE SCALE GENOMIC DNA]</scope>
    <source>
        <strain evidence="1">Binning01</strain>
    </source>
</reference>
<dbReference type="EMBL" id="QOVW01000063">
    <property type="protein sequence ID" value="RDB36271.1"/>
    <property type="molecule type" value="Genomic_DNA"/>
</dbReference>
<proteinExistence type="predicted"/>
<evidence type="ECO:0000313" key="2">
    <source>
        <dbReference type="Proteomes" id="UP000253934"/>
    </source>
</evidence>
<comment type="caution">
    <text evidence="1">The sequence shown here is derived from an EMBL/GenBank/DDBJ whole genome shotgun (WGS) entry which is preliminary data.</text>
</comment>
<gene>
    <name evidence="1" type="ORF">DCC88_05705</name>
</gene>
<organism evidence="1 2">
    <name type="scientific">Spirobacillus cienkowskii</name>
    <dbReference type="NCBI Taxonomy" id="495820"/>
    <lineage>
        <taxon>Bacteria</taxon>
        <taxon>Pseudomonadati</taxon>
        <taxon>Bdellovibrionota</taxon>
        <taxon>Oligoflexia</taxon>
        <taxon>Silvanigrellales</taxon>
        <taxon>Spirobacillus</taxon>
    </lineage>
</organism>
<evidence type="ECO:0000313" key="1">
    <source>
        <dbReference type="EMBL" id="RDB36271.1"/>
    </source>
</evidence>
<keyword evidence="2" id="KW-1185">Reference proteome</keyword>
<dbReference type="Proteomes" id="UP000253934">
    <property type="component" value="Unassembled WGS sequence"/>
</dbReference>
<dbReference type="AlphaFoldDB" id="A0A369KNW2"/>
<name>A0A369KNW2_9BACT</name>
<protein>
    <submittedName>
        <fullName evidence="1">Uncharacterized protein</fullName>
    </submittedName>
</protein>